<name>A0A9W9W304_9EURO</name>
<protein>
    <submittedName>
        <fullName evidence="1">Uncharacterized protein</fullName>
    </submittedName>
</protein>
<dbReference type="OrthoDB" id="5412996at2759"/>
<gene>
    <name evidence="1" type="ORF">N7509_005882</name>
</gene>
<dbReference type="AlphaFoldDB" id="A0A9W9W304"/>
<organism evidence="1 2">
    <name type="scientific">Penicillium cosmopolitanum</name>
    <dbReference type="NCBI Taxonomy" id="1131564"/>
    <lineage>
        <taxon>Eukaryota</taxon>
        <taxon>Fungi</taxon>
        <taxon>Dikarya</taxon>
        <taxon>Ascomycota</taxon>
        <taxon>Pezizomycotina</taxon>
        <taxon>Eurotiomycetes</taxon>
        <taxon>Eurotiomycetidae</taxon>
        <taxon>Eurotiales</taxon>
        <taxon>Aspergillaceae</taxon>
        <taxon>Penicillium</taxon>
    </lineage>
</organism>
<comment type="caution">
    <text evidence="1">The sequence shown here is derived from an EMBL/GenBank/DDBJ whole genome shotgun (WGS) entry which is preliminary data.</text>
</comment>
<dbReference type="GeneID" id="81369499"/>
<keyword evidence="2" id="KW-1185">Reference proteome</keyword>
<evidence type="ECO:0000313" key="1">
    <source>
        <dbReference type="EMBL" id="KAJ5397769.1"/>
    </source>
</evidence>
<reference evidence="1" key="1">
    <citation type="submission" date="2022-12" db="EMBL/GenBank/DDBJ databases">
        <authorList>
            <person name="Petersen C."/>
        </authorList>
    </citation>
    <scope>NUCLEOTIDE SEQUENCE</scope>
    <source>
        <strain evidence="1">IBT 29677</strain>
    </source>
</reference>
<dbReference type="RefSeq" id="XP_056489821.1">
    <property type="nucleotide sequence ID" value="XM_056630519.1"/>
</dbReference>
<dbReference type="EMBL" id="JAPZBU010000006">
    <property type="protein sequence ID" value="KAJ5397769.1"/>
    <property type="molecule type" value="Genomic_DNA"/>
</dbReference>
<accession>A0A9W9W304</accession>
<dbReference type="Proteomes" id="UP001147747">
    <property type="component" value="Unassembled WGS sequence"/>
</dbReference>
<proteinExistence type="predicted"/>
<sequence length="63" mass="7190">MKFEDGGSASIRLLKPGATMFPQDKVTVHNKVEMIRYSIKQYTTNPVQFVLHWGTGEENSNMM</sequence>
<evidence type="ECO:0000313" key="2">
    <source>
        <dbReference type="Proteomes" id="UP001147747"/>
    </source>
</evidence>
<reference evidence="1" key="2">
    <citation type="journal article" date="2023" name="IMA Fungus">
        <title>Comparative genomic study of the Penicillium genus elucidates a diverse pangenome and 15 lateral gene transfer events.</title>
        <authorList>
            <person name="Petersen C."/>
            <person name="Sorensen T."/>
            <person name="Nielsen M.R."/>
            <person name="Sondergaard T.E."/>
            <person name="Sorensen J.L."/>
            <person name="Fitzpatrick D.A."/>
            <person name="Frisvad J.C."/>
            <person name="Nielsen K.L."/>
        </authorList>
    </citation>
    <scope>NUCLEOTIDE SEQUENCE</scope>
    <source>
        <strain evidence="1">IBT 29677</strain>
    </source>
</reference>